<name>G8NWM4_GRAMM</name>
<reference evidence="2 3" key="1">
    <citation type="submission" date="2011-11" db="EMBL/GenBank/DDBJ databases">
        <title>Complete sequence of Granulicella mallensis MP5ACTX8.</title>
        <authorList>
            <consortium name="US DOE Joint Genome Institute"/>
            <person name="Lucas S."/>
            <person name="Copeland A."/>
            <person name="Lapidus A."/>
            <person name="Cheng J.-F."/>
            <person name="Goodwin L."/>
            <person name="Pitluck S."/>
            <person name="Peters L."/>
            <person name="Lu M."/>
            <person name="Detter J.C."/>
            <person name="Han C."/>
            <person name="Tapia R."/>
            <person name="Land M."/>
            <person name="Hauser L."/>
            <person name="Kyrpides N."/>
            <person name="Ivanova N."/>
            <person name="Mikhailova N."/>
            <person name="Pagani I."/>
            <person name="Rawat S."/>
            <person name="Mannisto M."/>
            <person name="Haggblom M."/>
            <person name="Woyke T."/>
        </authorList>
    </citation>
    <scope>NUCLEOTIDE SEQUENCE [LARGE SCALE GENOMIC DNA]</scope>
    <source>
        <strain evidence="3">ATCC BAA-1857 / DSM 23137 / MP5ACTX8</strain>
    </source>
</reference>
<dbReference type="AlphaFoldDB" id="G8NWM4"/>
<accession>G8NWM4</accession>
<gene>
    <name evidence="2" type="ordered locus">AciX8_4641</name>
</gene>
<feature type="region of interest" description="Disordered" evidence="1">
    <location>
        <begin position="1"/>
        <end position="33"/>
    </location>
</feature>
<dbReference type="Proteomes" id="UP000007113">
    <property type="component" value="Chromosome"/>
</dbReference>
<keyword evidence="3" id="KW-1185">Reference proteome</keyword>
<organism evidence="2 3">
    <name type="scientific">Granulicella mallensis (strain ATCC BAA-1857 / DSM 23137 / MP5ACTX8)</name>
    <dbReference type="NCBI Taxonomy" id="682795"/>
    <lineage>
        <taxon>Bacteria</taxon>
        <taxon>Pseudomonadati</taxon>
        <taxon>Acidobacteriota</taxon>
        <taxon>Terriglobia</taxon>
        <taxon>Terriglobales</taxon>
        <taxon>Acidobacteriaceae</taxon>
        <taxon>Granulicella</taxon>
    </lineage>
</organism>
<dbReference type="RefSeq" id="WP_014267782.1">
    <property type="nucleotide sequence ID" value="NC_016631.1"/>
</dbReference>
<sequence>MGGNSSEKPGAPEPAGPDENSTEDPNYKEAPEDGVFTKFVKTLTNQNGYQNDGSDPGFQRLNANNRYLPEITDPGFGRADFVFPLLDCRILASARSAELINQWLCSIDLYIRESPEDKGILLLSRIPLDPS</sequence>
<dbReference type="KEGG" id="gma:AciX8_4641"/>
<evidence type="ECO:0000256" key="1">
    <source>
        <dbReference type="SAM" id="MobiDB-lite"/>
    </source>
</evidence>
<dbReference type="HOGENOM" id="CLU_1924615_0_0_0"/>
<evidence type="ECO:0000313" key="2">
    <source>
        <dbReference type="EMBL" id="AEU38911.1"/>
    </source>
</evidence>
<protein>
    <submittedName>
        <fullName evidence="2">Uncharacterized protein</fullName>
    </submittedName>
</protein>
<dbReference type="STRING" id="682795.AciX8_4641"/>
<dbReference type="EMBL" id="CP003130">
    <property type="protein sequence ID" value="AEU38911.1"/>
    <property type="molecule type" value="Genomic_DNA"/>
</dbReference>
<proteinExistence type="predicted"/>
<evidence type="ECO:0000313" key="3">
    <source>
        <dbReference type="Proteomes" id="UP000007113"/>
    </source>
</evidence>